<evidence type="ECO:0000313" key="2">
    <source>
        <dbReference type="EMBL" id="MBB5059485.1"/>
    </source>
</evidence>
<sequence length="317" mass="36448">MSTQTIDHSPIQAASPSVSTLATHIVPSPTFKKEFNQHPFLFQHNLANHPLFTMDRLLTLALETREKRPQELYYDAGHNVPIGARWNEMGDRPPLEEAFERIQDTGSWITIHQAQRDPAYAQVFYDCMREFEAQTGKDFKKMMRVEDALIFITSPNRTTTYHIDRECNFLLQIAGSKTIHMFDQRDKDVVPETELEKFWAVDKNAGQYKPQLQDRATPYRLVPGNGIHIPINDPHWLQNDNNVSISLSVNFTLKDSERANIYRANYFMRKAGMHPAPPFTSPLKDGLKNAMMSASYVPARSAIRTLRKLRGQETRTS</sequence>
<dbReference type="Proteomes" id="UP000540989">
    <property type="component" value="Unassembled WGS sequence"/>
</dbReference>
<evidence type="ECO:0000313" key="3">
    <source>
        <dbReference type="Proteomes" id="UP000540989"/>
    </source>
</evidence>
<dbReference type="PROSITE" id="PS51184">
    <property type="entry name" value="JMJC"/>
    <property type="match status" value="1"/>
</dbReference>
<name>A0A7W7ZGH2_9BACT</name>
<feature type="domain" description="JmjC" evidence="1">
    <location>
        <begin position="106"/>
        <end position="268"/>
    </location>
</feature>
<keyword evidence="3" id="KW-1185">Reference proteome</keyword>
<organism evidence="2 3">
    <name type="scientific">Granulicella aggregans</name>
    <dbReference type="NCBI Taxonomy" id="474949"/>
    <lineage>
        <taxon>Bacteria</taxon>
        <taxon>Pseudomonadati</taxon>
        <taxon>Acidobacteriota</taxon>
        <taxon>Terriglobia</taxon>
        <taxon>Terriglobales</taxon>
        <taxon>Acidobacteriaceae</taxon>
        <taxon>Granulicella</taxon>
    </lineage>
</organism>
<proteinExistence type="predicted"/>
<dbReference type="Gene3D" id="2.60.120.650">
    <property type="entry name" value="Cupin"/>
    <property type="match status" value="1"/>
</dbReference>
<dbReference type="AlphaFoldDB" id="A0A7W7ZGH2"/>
<evidence type="ECO:0000259" key="1">
    <source>
        <dbReference type="PROSITE" id="PS51184"/>
    </source>
</evidence>
<dbReference type="EMBL" id="JACHIP010000006">
    <property type="protein sequence ID" value="MBB5059485.1"/>
    <property type="molecule type" value="Genomic_DNA"/>
</dbReference>
<gene>
    <name evidence="2" type="ORF">HDF16_004211</name>
</gene>
<protein>
    <recommendedName>
        <fullName evidence="1">JmjC domain-containing protein</fullName>
    </recommendedName>
</protein>
<accession>A0A7W7ZGH2</accession>
<comment type="caution">
    <text evidence="2">The sequence shown here is derived from an EMBL/GenBank/DDBJ whole genome shotgun (WGS) entry which is preliminary data.</text>
</comment>
<reference evidence="2 3" key="1">
    <citation type="submission" date="2020-08" db="EMBL/GenBank/DDBJ databases">
        <title>Genomic Encyclopedia of Type Strains, Phase IV (KMG-V): Genome sequencing to study the core and pangenomes of soil and plant-associated prokaryotes.</title>
        <authorList>
            <person name="Whitman W."/>
        </authorList>
    </citation>
    <scope>NUCLEOTIDE SEQUENCE [LARGE SCALE GENOMIC DNA]</scope>
    <source>
        <strain evidence="2 3">M8UP14</strain>
    </source>
</reference>
<dbReference type="InterPro" id="IPR003347">
    <property type="entry name" value="JmjC_dom"/>
</dbReference>
<dbReference type="SUPFAM" id="SSF51197">
    <property type="entry name" value="Clavaminate synthase-like"/>
    <property type="match status" value="1"/>
</dbReference>
<dbReference type="RefSeq" id="WP_184221061.1">
    <property type="nucleotide sequence ID" value="NZ_JACHIP010000006.1"/>
</dbReference>